<dbReference type="EMBL" id="QXIR01000047">
    <property type="protein sequence ID" value="RIW28212.1"/>
    <property type="molecule type" value="Genomic_DNA"/>
</dbReference>
<protein>
    <submittedName>
        <fullName evidence="1">Uncharacterized protein</fullName>
    </submittedName>
</protein>
<dbReference type="AlphaFoldDB" id="A0A3A1QNF1"/>
<gene>
    <name evidence="1" type="ORF">D3H55_22180</name>
</gene>
<keyword evidence="2" id="KW-1185">Reference proteome</keyword>
<comment type="caution">
    <text evidence="1">The sequence shown here is derived from an EMBL/GenBank/DDBJ whole genome shotgun (WGS) entry which is preliminary data.</text>
</comment>
<reference evidence="1 2" key="1">
    <citation type="submission" date="2018-09" db="EMBL/GenBank/DDBJ databases">
        <title>Bacillus saliacetes sp. nov., isolated from Thai shrimp paste (Ka-pi).</title>
        <authorList>
            <person name="Daroonpunt R."/>
            <person name="Tanasupawat S."/>
            <person name="Yiamsombut S."/>
        </authorList>
    </citation>
    <scope>NUCLEOTIDE SEQUENCE [LARGE SCALE GENOMIC DNA]</scope>
    <source>
        <strain evidence="1 2">SKP7-4</strain>
    </source>
</reference>
<sequence length="321" mass="37376">MKFYNVIKQLKSLDHIRDHIKSQLLFHSLEMGEPKKVHFQRIVPIINRFLDLEKFKDVVQLLDRDSKETYAMQLIKLFSELGEFAKLPGGYFLPLPERTVELPRSKKLVSLSSTNKKRSIEPYIGLCSGYYSEKGNVPTLTLDEWMPCVGVSEFLHIIGNSQPYEIPDKPAQVFLPADKRSWDDYEKVKNRKIQNFIARYYVEQGPATYFWAQKTKSKTYFFQIPNNYLDIAKFAVERESGISRYVEVMGISGELVKMKFKQRIPLGEKKMLMLFAMPENLYDPFTWIVPVSHYEDFIEVVKKVGIKGPSVSSILHNQIIN</sequence>
<evidence type="ECO:0000313" key="2">
    <source>
        <dbReference type="Proteomes" id="UP000265801"/>
    </source>
</evidence>
<accession>A0A3A1QNF1</accession>
<dbReference type="OrthoDB" id="2968705at2"/>
<proteinExistence type="predicted"/>
<dbReference type="RefSeq" id="WP_119549501.1">
    <property type="nucleotide sequence ID" value="NZ_QXIR01000047.1"/>
</dbReference>
<name>A0A3A1QNF1_9BACI</name>
<dbReference type="Proteomes" id="UP000265801">
    <property type="component" value="Unassembled WGS sequence"/>
</dbReference>
<evidence type="ECO:0000313" key="1">
    <source>
        <dbReference type="EMBL" id="RIW28212.1"/>
    </source>
</evidence>
<organism evidence="1 2">
    <name type="scientific">Bacillus salacetis</name>
    <dbReference type="NCBI Taxonomy" id="2315464"/>
    <lineage>
        <taxon>Bacteria</taxon>
        <taxon>Bacillati</taxon>
        <taxon>Bacillota</taxon>
        <taxon>Bacilli</taxon>
        <taxon>Bacillales</taxon>
        <taxon>Bacillaceae</taxon>
        <taxon>Bacillus</taxon>
    </lineage>
</organism>